<feature type="compositionally biased region" description="Basic and acidic residues" evidence="1">
    <location>
        <begin position="54"/>
        <end position="84"/>
    </location>
</feature>
<evidence type="ECO:0000313" key="4">
    <source>
        <dbReference type="Proteomes" id="UP000712600"/>
    </source>
</evidence>
<dbReference type="Proteomes" id="UP000712600">
    <property type="component" value="Unassembled WGS sequence"/>
</dbReference>
<sequence>MQDSSSHHDMTTRAFLFALLCCFLTHLARNCPTAPRRQPTSGTVALEDSSENGAHLDKDDPNKTRVDRHGNPFEERVQLPENRARPLQNKITPALSNASRGHDPKNPKYGQRRSSPSRESRGRATPERHRAGLSYYNYKRQRSPQQQWQEKTHKTPPSQHHRDAVVESETPLLRGNNSHDQRPPLERNLAISDYPKDPRIPTTEQVMNELREVSYQYTSVADPTESAARRQRVLRSEEEGLMEATAAGIIEAATRNVEALRMDTPLPMDLQSNTQPENNAHEVCVLHDQVTSTPVTSRRQQNRMGTSRRTSTSPRIFSGTNLRRRNIPMTRNNASKHGFPHSHLLILEEGD</sequence>
<evidence type="ECO:0000256" key="2">
    <source>
        <dbReference type="SAM" id="SignalP"/>
    </source>
</evidence>
<feature type="region of interest" description="Disordered" evidence="1">
    <location>
        <begin position="291"/>
        <end position="318"/>
    </location>
</feature>
<keyword evidence="2" id="KW-0732">Signal</keyword>
<accession>A0A8S9QU84</accession>
<dbReference type="EMBL" id="QGKX02000996">
    <property type="protein sequence ID" value="KAF3556053.1"/>
    <property type="molecule type" value="Genomic_DNA"/>
</dbReference>
<evidence type="ECO:0000256" key="1">
    <source>
        <dbReference type="SAM" id="MobiDB-lite"/>
    </source>
</evidence>
<name>A0A8S9QU84_BRACR</name>
<feature type="chain" id="PRO_5035718541" description="DUF4005 domain-containing protein" evidence="2">
    <location>
        <begin position="31"/>
        <end position="351"/>
    </location>
</feature>
<feature type="region of interest" description="Disordered" evidence="1">
    <location>
        <begin position="32"/>
        <end position="199"/>
    </location>
</feature>
<protein>
    <recommendedName>
        <fullName evidence="5">DUF4005 domain-containing protein</fullName>
    </recommendedName>
</protein>
<proteinExistence type="predicted"/>
<evidence type="ECO:0000313" key="3">
    <source>
        <dbReference type="EMBL" id="KAF3556053.1"/>
    </source>
</evidence>
<reference evidence="3" key="1">
    <citation type="submission" date="2019-12" db="EMBL/GenBank/DDBJ databases">
        <title>Genome sequencing and annotation of Brassica cretica.</title>
        <authorList>
            <person name="Studholme D.J."/>
            <person name="Sarris P."/>
        </authorList>
    </citation>
    <scope>NUCLEOTIDE SEQUENCE</scope>
    <source>
        <strain evidence="3">PFS-109/04</strain>
        <tissue evidence="3">Leaf</tissue>
    </source>
</reference>
<feature type="compositionally biased region" description="Polar residues" evidence="1">
    <location>
        <begin position="89"/>
        <end position="99"/>
    </location>
</feature>
<dbReference type="AlphaFoldDB" id="A0A8S9QU84"/>
<feature type="compositionally biased region" description="Basic and acidic residues" evidence="1">
    <location>
        <begin position="116"/>
        <end position="130"/>
    </location>
</feature>
<comment type="caution">
    <text evidence="3">The sequence shown here is derived from an EMBL/GenBank/DDBJ whole genome shotgun (WGS) entry which is preliminary data.</text>
</comment>
<gene>
    <name evidence="3" type="ORF">F2Q69_00014765</name>
</gene>
<organism evidence="3 4">
    <name type="scientific">Brassica cretica</name>
    <name type="common">Mustard</name>
    <dbReference type="NCBI Taxonomy" id="69181"/>
    <lineage>
        <taxon>Eukaryota</taxon>
        <taxon>Viridiplantae</taxon>
        <taxon>Streptophyta</taxon>
        <taxon>Embryophyta</taxon>
        <taxon>Tracheophyta</taxon>
        <taxon>Spermatophyta</taxon>
        <taxon>Magnoliopsida</taxon>
        <taxon>eudicotyledons</taxon>
        <taxon>Gunneridae</taxon>
        <taxon>Pentapetalae</taxon>
        <taxon>rosids</taxon>
        <taxon>malvids</taxon>
        <taxon>Brassicales</taxon>
        <taxon>Brassicaceae</taxon>
        <taxon>Brassiceae</taxon>
        <taxon>Brassica</taxon>
    </lineage>
</organism>
<feature type="signal peptide" evidence="2">
    <location>
        <begin position="1"/>
        <end position="30"/>
    </location>
</feature>
<evidence type="ECO:0008006" key="5">
    <source>
        <dbReference type="Google" id="ProtNLM"/>
    </source>
</evidence>